<evidence type="ECO:0000313" key="1">
    <source>
        <dbReference type="EMBL" id="AZL70311.1"/>
    </source>
</evidence>
<gene>
    <name evidence="1" type="ORF">EJA05_22425</name>
</gene>
<reference evidence="1 2" key="1">
    <citation type="submission" date="2018-12" db="EMBL/GenBank/DDBJ databases">
        <authorList>
            <person name="Li S."/>
            <person name="Yang R."/>
            <person name="Chen G."/>
            <person name="Zou L."/>
            <person name="Zhang C."/>
            <person name="Chen Y."/>
            <person name="Liu Z."/>
            <person name="Li Y."/>
            <person name="Yan Y."/>
            <person name="Huang M."/>
            <person name="Chen T."/>
        </authorList>
    </citation>
    <scope>NUCLEOTIDE SEQUENCE [LARGE SCALE GENOMIC DNA]</scope>
    <source>
        <strain evidence="1 2">1257</strain>
    </source>
</reference>
<name>A0A3Q8TX04_9PSED</name>
<sequence>MMRGSIRRFSLVRSNPEIGIPPFAGKPAPTGTVTPVGAGLPAKRPALPPAEPMSCAIQKYCATTQTKQTTTSHKISQILFF</sequence>
<accession>A0A3Q8TX04</accession>
<dbReference type="AlphaFoldDB" id="A0A3Q8TX04"/>
<evidence type="ECO:0000313" key="2">
    <source>
        <dbReference type="Proteomes" id="UP000268230"/>
    </source>
</evidence>
<dbReference type="Proteomes" id="UP000268230">
    <property type="component" value="Chromosome"/>
</dbReference>
<protein>
    <submittedName>
        <fullName evidence="1">Uncharacterized protein</fullName>
    </submittedName>
</protein>
<dbReference type="EMBL" id="CP034338">
    <property type="protein sequence ID" value="AZL70311.1"/>
    <property type="molecule type" value="Genomic_DNA"/>
</dbReference>
<organism evidence="1 2">
    <name type="scientific">Pseudomonas entomophila</name>
    <dbReference type="NCBI Taxonomy" id="312306"/>
    <lineage>
        <taxon>Bacteria</taxon>
        <taxon>Pseudomonadati</taxon>
        <taxon>Pseudomonadota</taxon>
        <taxon>Gammaproteobacteria</taxon>
        <taxon>Pseudomonadales</taxon>
        <taxon>Pseudomonadaceae</taxon>
        <taxon>Pseudomonas</taxon>
    </lineage>
</organism>
<dbReference type="KEGG" id="pory:EJA05_22425"/>
<proteinExistence type="predicted"/>